<evidence type="ECO:0000256" key="2">
    <source>
        <dbReference type="ARBA" id="ARBA00022448"/>
    </source>
</evidence>
<keyword evidence="3" id="KW-0732">Signal</keyword>
<evidence type="ECO:0000313" key="4">
    <source>
        <dbReference type="EMBL" id="GFP77485.1"/>
    </source>
</evidence>
<comment type="similarity">
    <text evidence="1">Belongs to the bacterial solute-binding protein 1 family.</text>
</comment>
<protein>
    <submittedName>
        <fullName evidence="4">Putative arabinose-binding protein</fullName>
    </submittedName>
</protein>
<dbReference type="Proteomes" id="UP000580568">
    <property type="component" value="Unassembled WGS sequence"/>
</dbReference>
<dbReference type="GO" id="GO:0055052">
    <property type="term" value="C:ATP-binding cassette (ABC) transporter complex, substrate-binding subunit-containing"/>
    <property type="evidence" value="ECO:0007669"/>
    <property type="project" value="TreeGrafter"/>
</dbReference>
<dbReference type="PANTHER" id="PTHR30061:SF50">
    <property type="entry name" value="MALTOSE_MALTODEXTRIN-BINDING PERIPLASMIC PROTEIN"/>
    <property type="match status" value="1"/>
</dbReference>
<comment type="caution">
    <text evidence="4">The sequence shown here is derived from an EMBL/GenBank/DDBJ whole genome shotgun (WGS) entry which is preliminary data.</text>
</comment>
<dbReference type="GO" id="GO:0015768">
    <property type="term" value="P:maltose transport"/>
    <property type="evidence" value="ECO:0007669"/>
    <property type="project" value="TreeGrafter"/>
</dbReference>
<organism evidence="4 5">
    <name type="scientific">Clostridium fungisolvens</name>
    <dbReference type="NCBI Taxonomy" id="1604897"/>
    <lineage>
        <taxon>Bacteria</taxon>
        <taxon>Bacillati</taxon>
        <taxon>Bacillota</taxon>
        <taxon>Clostridia</taxon>
        <taxon>Eubacteriales</taxon>
        <taxon>Clostridiaceae</taxon>
        <taxon>Clostridium</taxon>
    </lineage>
</organism>
<gene>
    <name evidence="4" type="ORF">bsdtw1_03613</name>
</gene>
<evidence type="ECO:0000313" key="5">
    <source>
        <dbReference type="Proteomes" id="UP000580568"/>
    </source>
</evidence>
<keyword evidence="5" id="KW-1185">Reference proteome</keyword>
<dbReference type="SUPFAM" id="SSF53850">
    <property type="entry name" value="Periplasmic binding protein-like II"/>
    <property type="match status" value="1"/>
</dbReference>
<evidence type="ECO:0000256" key="3">
    <source>
        <dbReference type="ARBA" id="ARBA00022729"/>
    </source>
</evidence>
<dbReference type="Pfam" id="PF13416">
    <property type="entry name" value="SBP_bac_8"/>
    <property type="match status" value="1"/>
</dbReference>
<accession>A0A6V8SLP2</accession>
<dbReference type="PANTHER" id="PTHR30061">
    <property type="entry name" value="MALTOSE-BINDING PERIPLASMIC PROTEIN"/>
    <property type="match status" value="1"/>
</dbReference>
<dbReference type="GO" id="GO:1901982">
    <property type="term" value="F:maltose binding"/>
    <property type="evidence" value="ECO:0007669"/>
    <property type="project" value="TreeGrafter"/>
</dbReference>
<evidence type="ECO:0000256" key="1">
    <source>
        <dbReference type="ARBA" id="ARBA00008520"/>
    </source>
</evidence>
<dbReference type="PROSITE" id="PS51257">
    <property type="entry name" value="PROKAR_LIPOPROTEIN"/>
    <property type="match status" value="1"/>
</dbReference>
<dbReference type="Gene3D" id="3.40.190.10">
    <property type="entry name" value="Periplasmic binding protein-like II"/>
    <property type="match status" value="1"/>
</dbReference>
<proteinExistence type="inferred from homology"/>
<name>A0A6V8SLP2_9CLOT</name>
<dbReference type="RefSeq" id="WP_183278856.1">
    <property type="nucleotide sequence ID" value="NZ_BLZR01000001.1"/>
</dbReference>
<dbReference type="AlphaFoldDB" id="A0A6V8SLP2"/>
<reference evidence="4 5" key="1">
    <citation type="submission" date="2020-07" db="EMBL/GenBank/DDBJ databases">
        <title>A new beta-1,3-glucan-decomposing anaerobic bacterium isolated from anoxic soil subjected to biological soil disinfestation.</title>
        <authorList>
            <person name="Ueki A."/>
            <person name="Tonouchi A."/>
        </authorList>
    </citation>
    <scope>NUCLEOTIDE SEQUENCE [LARGE SCALE GENOMIC DNA]</scope>
    <source>
        <strain evidence="4 5">TW1</strain>
    </source>
</reference>
<keyword evidence="2" id="KW-0813">Transport</keyword>
<dbReference type="InterPro" id="IPR006059">
    <property type="entry name" value="SBP"/>
</dbReference>
<dbReference type="EMBL" id="BLZR01000001">
    <property type="protein sequence ID" value="GFP77485.1"/>
    <property type="molecule type" value="Genomic_DNA"/>
</dbReference>
<sequence length="402" mass="46229">MRRYIGILMVILYTSFLLSGCKQDSKVKDVSEASYEYNIWSYAPYSDYLKSQVIEFNKKYPKVRINVNDIKQDSYMKSVNNNITTVDKRPDLVLLTGQELNDMLLSNKDVFTAITSDVSSRVKSYSQGRIDEITVNNQIYGFPWDTKPIVMFCNSELLHKFNVNLDDVNTWSMLIDAGKKYYEASGKKENIMVMNEESEKSLVKMLLYQLGVPSENLDMTSGNKNLTKVIDLISDLKKNNVLRIDNNFDSFKSPILFGSSNTYMNLEKVYKEGNLFVKDLPAFEPGGNTSVIMEGVNAVFLNNKKDIELLKQFIAGALTDKENLIKYMSTNGVFPSYIDSYANSEIDKKIQFLDYDRLWARMSIIETNSKRKKYYYDMSKMIDSYIEQSNKLDVQVNGSVVH</sequence>
<dbReference type="GO" id="GO:0042956">
    <property type="term" value="P:maltodextrin transmembrane transport"/>
    <property type="evidence" value="ECO:0007669"/>
    <property type="project" value="TreeGrafter"/>
</dbReference>